<keyword evidence="2" id="KW-1185">Reference proteome</keyword>
<evidence type="ECO:0000313" key="1">
    <source>
        <dbReference type="EMBL" id="KNB50640.1"/>
    </source>
</evidence>
<reference evidence="2" key="1">
    <citation type="submission" date="2015-07" db="EMBL/GenBank/DDBJ databases">
        <title>Draft genome sequence of Streptomyces sp. CMAA 1322, a bacterium isolated from Caatinga biome, from dry forest semiarid of Brazil.</title>
        <authorList>
            <person name="Santos S.N."/>
            <person name="Gacesa R."/>
            <person name="Taketani R.G."/>
            <person name="Long P.F."/>
            <person name="Melo I.S."/>
        </authorList>
    </citation>
    <scope>NUCLEOTIDE SEQUENCE [LARGE SCALE GENOMIC DNA]</scope>
    <source>
        <strain evidence="2">CMAA 1322</strain>
    </source>
</reference>
<evidence type="ECO:0000313" key="2">
    <source>
        <dbReference type="Proteomes" id="UP000037288"/>
    </source>
</evidence>
<proteinExistence type="predicted"/>
<protein>
    <submittedName>
        <fullName evidence="1">Uncharacterized protein</fullName>
    </submittedName>
</protein>
<dbReference type="AlphaFoldDB" id="A0A0K9XB48"/>
<dbReference type="EMBL" id="LFXA01000014">
    <property type="protein sequence ID" value="KNB50640.1"/>
    <property type="molecule type" value="Genomic_DNA"/>
</dbReference>
<dbReference type="Proteomes" id="UP000037288">
    <property type="component" value="Unassembled WGS sequence"/>
</dbReference>
<gene>
    <name evidence="1" type="ORF">AC230_22220</name>
</gene>
<accession>A0A0K9XB48</accession>
<organism evidence="1 2">
    <name type="scientific">Streptomyces caatingaensis</name>
    <dbReference type="NCBI Taxonomy" id="1678637"/>
    <lineage>
        <taxon>Bacteria</taxon>
        <taxon>Bacillati</taxon>
        <taxon>Actinomycetota</taxon>
        <taxon>Actinomycetes</taxon>
        <taxon>Kitasatosporales</taxon>
        <taxon>Streptomycetaceae</taxon>
        <taxon>Streptomyces</taxon>
    </lineage>
</organism>
<comment type="caution">
    <text evidence="1">The sequence shown here is derived from an EMBL/GenBank/DDBJ whole genome shotgun (WGS) entry which is preliminary data.</text>
</comment>
<sequence length="62" mass="6354">MVVAPQGLQFVGLRGEDPAGLGQAQAQRPQHEGLLQAQRLALLVGAVAVRAGQAGGRRPISS</sequence>
<name>A0A0K9XB48_9ACTN</name>